<sequence length="176" mass="19031">DHNSATFAVALNTSVREVKRLILQRHWPSSPNLIPATQVDRIRLFAAGKELGGKGTDDVKSLKDANILLSKNGPTPVHVMAVQKDITAEKSATTTENSSNSLKVLLYASLMSPARKCWDGFVGPGLNCRNVGKHMSCGPCSLPRCTTANLRLLRPAKGLHCLGIPQDSEFCEQVVL</sequence>
<dbReference type="EMBL" id="CAJNJA010006341">
    <property type="protein sequence ID" value="CAE7209002.1"/>
    <property type="molecule type" value="Genomic_DNA"/>
</dbReference>
<dbReference type="AlphaFoldDB" id="A0A812JHA7"/>
<evidence type="ECO:0000313" key="1">
    <source>
        <dbReference type="EMBL" id="CAE7209002.1"/>
    </source>
</evidence>
<gene>
    <name evidence="1" type="primary">Tiparp</name>
    <name evidence="1" type="ORF">SNEC2469_LOCUS1990</name>
</gene>
<dbReference type="OrthoDB" id="437108at2759"/>
<reference evidence="1" key="1">
    <citation type="submission" date="2021-02" db="EMBL/GenBank/DDBJ databases">
        <authorList>
            <person name="Dougan E. K."/>
            <person name="Rhodes N."/>
            <person name="Thang M."/>
            <person name="Chan C."/>
        </authorList>
    </citation>
    <scope>NUCLEOTIDE SEQUENCE</scope>
</reference>
<dbReference type="Gene3D" id="3.10.20.90">
    <property type="entry name" value="Phosphatidylinositol 3-kinase Catalytic Subunit, Chain A, domain 1"/>
    <property type="match status" value="1"/>
</dbReference>
<protein>
    <submittedName>
        <fullName evidence="1">Tiparp protein</fullName>
    </submittedName>
</protein>
<proteinExistence type="predicted"/>
<evidence type="ECO:0000313" key="2">
    <source>
        <dbReference type="Proteomes" id="UP000601435"/>
    </source>
</evidence>
<dbReference type="InterPro" id="IPR029071">
    <property type="entry name" value="Ubiquitin-like_domsf"/>
</dbReference>
<accession>A0A812JHA7</accession>
<name>A0A812JHA7_9DINO</name>
<organism evidence="1 2">
    <name type="scientific">Symbiodinium necroappetens</name>
    <dbReference type="NCBI Taxonomy" id="1628268"/>
    <lineage>
        <taxon>Eukaryota</taxon>
        <taxon>Sar</taxon>
        <taxon>Alveolata</taxon>
        <taxon>Dinophyceae</taxon>
        <taxon>Suessiales</taxon>
        <taxon>Symbiodiniaceae</taxon>
        <taxon>Symbiodinium</taxon>
    </lineage>
</organism>
<dbReference type="Proteomes" id="UP000601435">
    <property type="component" value="Unassembled WGS sequence"/>
</dbReference>
<feature type="non-terminal residue" evidence="1">
    <location>
        <position position="176"/>
    </location>
</feature>
<keyword evidence="2" id="KW-1185">Reference proteome</keyword>
<dbReference type="SUPFAM" id="SSF54236">
    <property type="entry name" value="Ubiquitin-like"/>
    <property type="match status" value="1"/>
</dbReference>
<comment type="caution">
    <text evidence="1">The sequence shown here is derived from an EMBL/GenBank/DDBJ whole genome shotgun (WGS) entry which is preliminary data.</text>
</comment>